<dbReference type="EMBL" id="CP081303">
    <property type="protein sequence ID" value="QZE12744.1"/>
    <property type="molecule type" value="Genomic_DNA"/>
</dbReference>
<keyword evidence="2" id="KW-1185">Reference proteome</keyword>
<protein>
    <submittedName>
        <fullName evidence="1">TonB-dependent receptor</fullName>
    </submittedName>
</protein>
<name>A0AC61NQS3_9BACT</name>
<reference evidence="1" key="1">
    <citation type="submission" date="2021-08" db="EMBL/GenBank/DDBJ databases">
        <title>Novel anaerobic bacterium isolated from sea squirt in East Sea, Republic of Korea.</title>
        <authorList>
            <person name="Nguyen T.H."/>
            <person name="Li Z."/>
            <person name="Lee Y.-J."/>
            <person name="Ko J."/>
            <person name="Kim S.-G."/>
        </authorList>
    </citation>
    <scope>NUCLEOTIDE SEQUENCE</scope>
    <source>
        <strain evidence="1">KCTC 25031</strain>
    </source>
</reference>
<evidence type="ECO:0000313" key="2">
    <source>
        <dbReference type="Proteomes" id="UP000826212"/>
    </source>
</evidence>
<gene>
    <name evidence="1" type="ORF">K4L44_09090</name>
</gene>
<keyword evidence="1" id="KW-0675">Receptor</keyword>
<organism evidence="1 2">
    <name type="scientific">Halosquirtibacter laminarini</name>
    <dbReference type="NCBI Taxonomy" id="3374600"/>
    <lineage>
        <taxon>Bacteria</taxon>
        <taxon>Pseudomonadati</taxon>
        <taxon>Bacteroidota</taxon>
        <taxon>Bacteroidia</taxon>
        <taxon>Marinilabiliales</taxon>
        <taxon>Prolixibacteraceae</taxon>
        <taxon>Halosquirtibacter</taxon>
    </lineage>
</organism>
<sequence>MKYNYHLSESSYKIFFCFIIIFFSTQLLANVSGQEQVTHTIQGAVFDEKGGSVPGVSIMIKKTTKGTVSDFEGKYKLDGVKSGDELIFAYIGLNRKTVVFTGKTTINVTMTSSSVNLGEVVAVGYASQKKVNITGAVGVVKAEAIENRSVANVSQAIQGTSPGLQLSTNANLGGEPGAGMNWNIRGLGAPYILVDGIPVDVNKVNPEDIESVSILKDAAAAAIYGSRAPNGVVLITTKKGKKNQKIQISYSNNMAFSSPLNLPQWMSSVEAAEKYNYSLESNGLPPHFSTEDIQRMQDYIDGKITTETRDNGSNAWLDHENGNANNDWGTIFFKDKAFRQKHDLSVRGGSEKISYFFSAGIYDQDGQLNFGNDWYQRYNFNTHIGVDITSWLNIAVDTKYARSKTEGPTGDEGLKPQVNWHNMLRLWPQQPLYYPNGDISPFSRLLIMEEGGGIKKQNDDLWISMIGSIEPVKRWKTTFKYSLNNSYDKNSEHRKTVFTKLPDGSKYASFNQSNKFFSTYGQNNYEMVNVVSTYNVVIKKHKFKLLVGYEQEKKSLGSLTSSGVELISDKVPSISTSLGDKITDDAISEWANRGYFYRLNYNYKEKYLLELNGRYDGSSKFMNADTQYGFFPSGSVGYKIHHEPFWSNIKPYINSMKLRGSLGSLGDQSFASLYQYLSLMPSPLYGNYIHGDSQMLYAGMPTIPNSSITWATNTTLDLGVDLAFLNQRLQVTFDWFKTNKTDVLVPKKIVPSVLGTSRTELVNAGEKEYKGYELMLSWNDRIGSFKYGATFTLGDSKTKWVKYPNEKRVLNRPIAGEYIGNIWGYESVGFFQQDEDVNQWVDQSALSGNHWQAGDIKYADTNGDKKVDRGDNSLDDHGDLSIIGNTTPRYQYGLSLNASYAGFDASIFMQGVGKRDFMPSSSATRFWGFGRNKVQNNYLVEQLDYWTPNNRDAYYPRPYSNGNGRSKNFHTQTKYVQDASYLRIKNIQVGYTFSSALIERVGLSKLRVYVSGENLWTFTNLTNLYDPEQLGGYLGNGKVYPLQKSFSFGLNMTL</sequence>
<evidence type="ECO:0000313" key="1">
    <source>
        <dbReference type="EMBL" id="QZE12744.1"/>
    </source>
</evidence>
<accession>A0AC61NQS3</accession>
<dbReference type="Proteomes" id="UP000826212">
    <property type="component" value="Chromosome"/>
</dbReference>
<proteinExistence type="predicted"/>